<accession>A0ABT1JV78</accession>
<dbReference type="InterPro" id="IPR017937">
    <property type="entry name" value="Thioredoxin_CS"/>
</dbReference>
<keyword evidence="4" id="KW-1185">Reference proteome</keyword>
<dbReference type="GO" id="GO:0016853">
    <property type="term" value="F:isomerase activity"/>
    <property type="evidence" value="ECO:0007669"/>
    <property type="project" value="UniProtKB-KW"/>
</dbReference>
<keyword evidence="3" id="KW-0413">Isomerase</keyword>
<dbReference type="SUPFAM" id="SSF52833">
    <property type="entry name" value="Thioredoxin-like"/>
    <property type="match status" value="1"/>
</dbReference>
<organism evidence="3 4">
    <name type="scientific">Nonomuraea roseoviolacea subsp. carminata</name>
    <dbReference type="NCBI Taxonomy" id="160689"/>
    <lineage>
        <taxon>Bacteria</taxon>
        <taxon>Bacillati</taxon>
        <taxon>Actinomycetota</taxon>
        <taxon>Actinomycetes</taxon>
        <taxon>Streptosporangiales</taxon>
        <taxon>Streptosporangiaceae</taxon>
        <taxon>Nonomuraea</taxon>
    </lineage>
</organism>
<dbReference type="RefSeq" id="WP_253767425.1">
    <property type="nucleotide sequence ID" value="NZ_BAAAVE010000052.1"/>
</dbReference>
<comment type="caution">
    <text evidence="3">The sequence shown here is derived from an EMBL/GenBank/DDBJ whole genome shotgun (WGS) entry which is preliminary data.</text>
</comment>
<dbReference type="Proteomes" id="UP001320766">
    <property type="component" value="Unassembled WGS sequence"/>
</dbReference>
<dbReference type="InterPro" id="IPR013766">
    <property type="entry name" value="Thioredoxin_domain"/>
</dbReference>
<keyword evidence="1" id="KW-0472">Membrane</keyword>
<dbReference type="InterPro" id="IPR036249">
    <property type="entry name" value="Thioredoxin-like_sf"/>
</dbReference>
<evidence type="ECO:0000313" key="3">
    <source>
        <dbReference type="EMBL" id="MCP2345668.1"/>
    </source>
</evidence>
<reference evidence="3 4" key="1">
    <citation type="submission" date="2022-06" db="EMBL/GenBank/DDBJ databases">
        <title>Sequencing the genomes of 1000 actinobacteria strains.</title>
        <authorList>
            <person name="Klenk H.-P."/>
        </authorList>
    </citation>
    <scope>NUCLEOTIDE SEQUENCE [LARGE SCALE GENOMIC DNA]</scope>
    <source>
        <strain evidence="3 4">DSM 44170</strain>
    </source>
</reference>
<sequence>MTLHTSLTVAVGLLGLLNLLLMVGVIRRLGAHTAKLTELQHRVNRGAGLRAGGRIDRFEASAVDGTAVSSDSLAEGTVVAFFKPGCGPCKETQPEFVEYARTSPLGRDGVLAVVVGTGDEVREMVAALSPVTRVVVEPLDGPVAAAFSLEGFPTFARIGADRKVSAIGHDAGVLAPEADTALV</sequence>
<dbReference type="PROSITE" id="PS00194">
    <property type="entry name" value="THIOREDOXIN_1"/>
    <property type="match status" value="1"/>
</dbReference>
<feature type="transmembrane region" description="Helical" evidence="1">
    <location>
        <begin position="6"/>
        <end position="26"/>
    </location>
</feature>
<keyword evidence="1" id="KW-0812">Transmembrane</keyword>
<keyword evidence="1" id="KW-1133">Transmembrane helix</keyword>
<evidence type="ECO:0000259" key="2">
    <source>
        <dbReference type="PROSITE" id="PS51352"/>
    </source>
</evidence>
<name>A0ABT1JV78_9ACTN</name>
<evidence type="ECO:0000313" key="4">
    <source>
        <dbReference type="Proteomes" id="UP001320766"/>
    </source>
</evidence>
<dbReference type="Gene3D" id="3.40.30.10">
    <property type="entry name" value="Glutaredoxin"/>
    <property type="match status" value="1"/>
</dbReference>
<evidence type="ECO:0000256" key="1">
    <source>
        <dbReference type="SAM" id="Phobius"/>
    </source>
</evidence>
<proteinExistence type="predicted"/>
<dbReference type="EMBL" id="JAMZEC010000001">
    <property type="protein sequence ID" value="MCP2345668.1"/>
    <property type="molecule type" value="Genomic_DNA"/>
</dbReference>
<gene>
    <name evidence="3" type="ORF">HD595_001790</name>
</gene>
<protein>
    <submittedName>
        <fullName evidence="3">Thiol-disulfide isomerase/thioredoxin</fullName>
    </submittedName>
</protein>
<feature type="domain" description="Thioredoxin" evidence="2">
    <location>
        <begin position="49"/>
        <end position="183"/>
    </location>
</feature>
<dbReference type="PROSITE" id="PS51352">
    <property type="entry name" value="THIOREDOXIN_2"/>
    <property type="match status" value="1"/>
</dbReference>